<dbReference type="Proteomes" id="UP000766609">
    <property type="component" value="Unassembled WGS sequence"/>
</dbReference>
<evidence type="ECO:0000256" key="3">
    <source>
        <dbReference type="ARBA" id="ARBA00022989"/>
    </source>
</evidence>
<feature type="transmembrane region" description="Helical" evidence="5">
    <location>
        <begin position="131"/>
        <end position="149"/>
    </location>
</feature>
<evidence type="ECO:0000256" key="2">
    <source>
        <dbReference type="ARBA" id="ARBA00022692"/>
    </source>
</evidence>
<feature type="transmembrane region" description="Helical" evidence="5">
    <location>
        <begin position="87"/>
        <end position="111"/>
    </location>
</feature>
<proteinExistence type="predicted"/>
<evidence type="ECO:0000313" key="8">
    <source>
        <dbReference type="Proteomes" id="UP000766609"/>
    </source>
</evidence>
<accession>A0ABS7N4P5</accession>
<gene>
    <name evidence="7" type="ORF">KUV23_07880</name>
</gene>
<keyword evidence="4 5" id="KW-0472">Membrane</keyword>
<sequence>MIKYLIQNKYPIVLIIIHILLGFSATLTPYAIIAWFYLVLITSAIQVLKEKDSIFVLVSLIFYLISFELISRMARTSPFIPYELGKYLLCAGLVFGLLRYKTIGIMGWIMLLSLIPGFFIDVSGQVQQSDIIFNILGPINVALAIAFFNRKRLTSIQLGKILRLMIYPILGVLAYTFVKTPDFDEVEFVLGANVDLSGGFGSNQVSTLFGLGTLFIFILMVNKWEFSGYFILDALVLFALAFQGLLTFSRGGMLGAVLGIVVILFFLRSAPLFKRKKYQLPKIGKYVLPGILVAVLAYVAVDQITNGLLSLRYQGETMGTIQGSKEKSLYTITTGRLDIFLGDLNLWFENFIFGVGAGASRFLRETMTGTVAHVEVSRLLAEHGLFGLIYFSVLCIAGLVLLKYNENPMIKGILFALYLVAVYTSFHAAMRTFVTPALIGLSLLMIRAPKKVDSKKVKKKRKVPQLILE</sequence>
<feature type="transmembrane region" description="Helical" evidence="5">
    <location>
        <begin position="252"/>
        <end position="271"/>
    </location>
</feature>
<protein>
    <submittedName>
        <fullName evidence="7">O-antigen ligase family protein</fullName>
    </submittedName>
</protein>
<feature type="transmembrane region" description="Helical" evidence="5">
    <location>
        <begin position="12"/>
        <end position="41"/>
    </location>
</feature>
<keyword evidence="7" id="KW-0436">Ligase</keyword>
<evidence type="ECO:0000313" key="7">
    <source>
        <dbReference type="EMBL" id="MBY5950888.1"/>
    </source>
</evidence>
<dbReference type="InterPro" id="IPR007016">
    <property type="entry name" value="O-antigen_ligase-rel_domated"/>
</dbReference>
<feature type="transmembrane region" description="Helical" evidence="5">
    <location>
        <begin position="53"/>
        <end position="75"/>
    </location>
</feature>
<comment type="caution">
    <text evidence="7">The sequence shown here is derived from an EMBL/GenBank/DDBJ whole genome shotgun (WGS) entry which is preliminary data.</text>
</comment>
<evidence type="ECO:0000256" key="4">
    <source>
        <dbReference type="ARBA" id="ARBA00023136"/>
    </source>
</evidence>
<keyword evidence="3 5" id="KW-1133">Transmembrane helix</keyword>
<feature type="transmembrane region" description="Helical" evidence="5">
    <location>
        <begin position="161"/>
        <end position="178"/>
    </location>
</feature>
<feature type="transmembrane region" description="Helical" evidence="5">
    <location>
        <begin position="283"/>
        <end position="301"/>
    </location>
</feature>
<evidence type="ECO:0000256" key="5">
    <source>
        <dbReference type="SAM" id="Phobius"/>
    </source>
</evidence>
<evidence type="ECO:0000259" key="6">
    <source>
        <dbReference type="Pfam" id="PF04932"/>
    </source>
</evidence>
<dbReference type="GO" id="GO:0016874">
    <property type="term" value="F:ligase activity"/>
    <property type="evidence" value="ECO:0007669"/>
    <property type="project" value="UniProtKB-KW"/>
</dbReference>
<feature type="domain" description="O-antigen ligase-related" evidence="6">
    <location>
        <begin position="236"/>
        <end position="391"/>
    </location>
</feature>
<keyword evidence="2 5" id="KW-0812">Transmembrane</keyword>
<evidence type="ECO:0000256" key="1">
    <source>
        <dbReference type="ARBA" id="ARBA00004141"/>
    </source>
</evidence>
<feature type="transmembrane region" description="Helical" evidence="5">
    <location>
        <begin position="198"/>
        <end position="219"/>
    </location>
</feature>
<keyword evidence="8" id="KW-1185">Reference proteome</keyword>
<dbReference type="Pfam" id="PF04932">
    <property type="entry name" value="Wzy_C"/>
    <property type="match status" value="1"/>
</dbReference>
<name>A0ABS7N4P5_9BACT</name>
<feature type="transmembrane region" description="Helical" evidence="5">
    <location>
        <begin position="384"/>
        <end position="402"/>
    </location>
</feature>
<feature type="transmembrane region" description="Helical" evidence="5">
    <location>
        <begin position="409"/>
        <end position="426"/>
    </location>
</feature>
<organism evidence="7 8">
    <name type="scientific">Algoriphagus marincola</name>
    <dbReference type="NCBI Taxonomy" id="264027"/>
    <lineage>
        <taxon>Bacteria</taxon>
        <taxon>Pseudomonadati</taxon>
        <taxon>Bacteroidota</taxon>
        <taxon>Cytophagia</taxon>
        <taxon>Cytophagales</taxon>
        <taxon>Cyclobacteriaceae</taxon>
        <taxon>Algoriphagus</taxon>
    </lineage>
</organism>
<dbReference type="RefSeq" id="WP_222583702.1">
    <property type="nucleotide sequence ID" value="NZ_JAHVHP010000001.1"/>
</dbReference>
<dbReference type="EMBL" id="JAHVHP010000001">
    <property type="protein sequence ID" value="MBY5950888.1"/>
    <property type="molecule type" value="Genomic_DNA"/>
</dbReference>
<comment type="subcellular location">
    <subcellularLocation>
        <location evidence="1">Membrane</location>
        <topology evidence="1">Multi-pass membrane protein</topology>
    </subcellularLocation>
</comment>
<reference evidence="7 8" key="1">
    <citation type="submission" date="2021-06" db="EMBL/GenBank/DDBJ databases">
        <title>44 bacteria genomes isolated from Dapeng, Shenzhen.</title>
        <authorList>
            <person name="Zheng W."/>
            <person name="Yu S."/>
            <person name="Huang Y."/>
        </authorList>
    </citation>
    <scope>NUCLEOTIDE SEQUENCE [LARGE SCALE GENOMIC DNA]</scope>
    <source>
        <strain evidence="7 8">DP5N14-6</strain>
    </source>
</reference>
<feature type="transmembrane region" description="Helical" evidence="5">
    <location>
        <begin position="226"/>
        <end position="246"/>
    </location>
</feature>